<dbReference type="SMART" id="SM00028">
    <property type="entry name" value="TPR"/>
    <property type="match status" value="15"/>
</dbReference>
<evidence type="ECO:0000256" key="2">
    <source>
        <dbReference type="ARBA" id="ARBA00022803"/>
    </source>
</evidence>
<dbReference type="InterPro" id="IPR011009">
    <property type="entry name" value="Kinase-like_dom_sf"/>
</dbReference>
<dbReference type="Pfam" id="PF13432">
    <property type="entry name" value="TPR_16"/>
    <property type="match status" value="1"/>
</dbReference>
<dbReference type="Pfam" id="PF13181">
    <property type="entry name" value="TPR_8"/>
    <property type="match status" value="1"/>
</dbReference>
<keyword evidence="4" id="KW-0547">Nucleotide-binding</keyword>
<dbReference type="Pfam" id="PF13174">
    <property type="entry name" value="TPR_6"/>
    <property type="match status" value="1"/>
</dbReference>
<keyword evidence="4" id="KW-0067">ATP-binding</keyword>
<dbReference type="SUPFAM" id="SSF48452">
    <property type="entry name" value="TPR-like"/>
    <property type="match status" value="3"/>
</dbReference>
<dbReference type="Gene3D" id="1.25.40.10">
    <property type="entry name" value="Tetratricopeptide repeat domain"/>
    <property type="match status" value="4"/>
</dbReference>
<dbReference type="PANTHER" id="PTHR44943">
    <property type="entry name" value="CELLULOSE SYNTHASE OPERON PROTEIN C"/>
    <property type="match status" value="1"/>
</dbReference>
<feature type="repeat" description="TPR" evidence="3">
    <location>
        <begin position="627"/>
        <end position="660"/>
    </location>
</feature>
<evidence type="ECO:0000256" key="3">
    <source>
        <dbReference type="PROSITE-ProRule" id="PRU00339"/>
    </source>
</evidence>
<dbReference type="PROSITE" id="PS50005">
    <property type="entry name" value="TPR"/>
    <property type="match status" value="9"/>
</dbReference>
<keyword evidence="1" id="KW-0677">Repeat</keyword>
<dbReference type="SMART" id="SM00220">
    <property type="entry name" value="S_TKc"/>
    <property type="match status" value="1"/>
</dbReference>
<dbReference type="SUPFAM" id="SSF56112">
    <property type="entry name" value="Protein kinase-like (PK-like)"/>
    <property type="match status" value="2"/>
</dbReference>
<dbReference type="InterPro" id="IPR017441">
    <property type="entry name" value="Protein_kinase_ATP_BS"/>
</dbReference>
<dbReference type="InterPro" id="IPR019734">
    <property type="entry name" value="TPR_rpt"/>
</dbReference>
<evidence type="ECO:0000313" key="6">
    <source>
        <dbReference type="EMBL" id="MBE9039957.1"/>
    </source>
</evidence>
<feature type="repeat" description="TPR" evidence="3">
    <location>
        <begin position="870"/>
        <end position="903"/>
    </location>
</feature>
<accession>A0A928VTG3</accession>
<dbReference type="RefSeq" id="WP_264320214.1">
    <property type="nucleotide sequence ID" value="NZ_JADEXN010000044.1"/>
</dbReference>
<proteinExistence type="predicted"/>
<dbReference type="AlphaFoldDB" id="A0A928VTG3"/>
<evidence type="ECO:0000259" key="5">
    <source>
        <dbReference type="PROSITE" id="PS50011"/>
    </source>
</evidence>
<dbReference type="InterPro" id="IPR051685">
    <property type="entry name" value="Ycf3/AcsC/BcsC/TPR_MFPF"/>
</dbReference>
<dbReference type="Pfam" id="PF13414">
    <property type="entry name" value="TPR_11"/>
    <property type="match status" value="1"/>
</dbReference>
<keyword evidence="7" id="KW-1185">Reference proteome</keyword>
<sequence length="1178" mass="133525">MSVELPEGHVLNGRYKIISSIGKGSFGQTYLAKDTRNPNACQCIVKQFQPQYADPHKLEIAKRLFDREASILNNLPNHLQVPKFFDRFDEAGEFYLVQEFIPGTNLGREIAEGEQWDESRVVSLLYDVLKALEFLHQLGVIHRDIKPPNLIRRESNNKIVLIDFGSVKEVNHIDADGRPPTQIATPGYSPLEQSNGVLHPSNDLYALGMTAIEALTGIFPRQLRDFNHQVIWHPHRQTCSDRLKQILDRMVHPRFDRRYRSATEVLRDLRPLTVVPLTGHTLDRGYQLIKLLGGNEHRQTYKALKIRSSSSTPCIVHRIIPDSNLGFQAQQLFAIESTRLRRLGDYPQIASQLDEFESEGDFYIVREYIEGIPLDRELASGRRQTDRQVRSLLQDILQILRCFHQAGIVHGNIQSSAFIRRTSDSKLVLVDFGAAREPQLSPIGSRDGNRYLPPDRGNVRSDSSADIYAVGSIAIQALAGVHADELQDPYNPKTSWRSELPHLDPKLAAILSKMVHPDFRLRYQLVEDVLGDLNRSQSRIDKFQQFPQLRKLQQLWVQHPRFRLRLFGIGAGSLLLVLSAFVFFSTRPNSATRQCEALTEIDTLKEDQLDNAFTVCETATLDKPRSGILWNQLGDIYFQRKEWSNALNAYKRADRLDPKNPDFLADIGDTLSQLNRHSEAIVVYQQAIDLARKNPTFLFKQGEALARLGDDEEAIGVYDKIEALELESAEDWNRLGEARAELKSFDSENLEKALVAYQNAIELESNNLKVLVNQGRVLDRLNRYEEAEQAYQEATNTRSESPEERNLRGDAFFALNRVDEARKDYQRATEDDETNPKYWNDLGLALYELDRDDEALAAYEKAIELDESNPMAWNGKGTALIGLGEDKKALEAFDAAMALDRNDPKSRQNRGLALKELGRLLESRQAYEAALEIYDRQVSTHSQNLDAWIGRGDVLNQLQRYEEAKQAFDKALAINPTFFPALSKQANSLFLLGQFDEALEQIEEAISLAPSSQKHTILTTKGSFHTDRPREDGDKSSDYREALEAYNTALDAKPDFVPALQGLGMVFLQQEKYSAAISQFDRAIDLKDDAPQLWVLRGVALAQMQSWGLAQTSIEKGIEKGIELNSEDALAWYQLGQVQENLDKEAEAIASYARALEINSEFAPAREARSRLVGEQPE</sequence>
<dbReference type="InterPro" id="IPR000719">
    <property type="entry name" value="Prot_kinase_dom"/>
</dbReference>
<feature type="repeat" description="TPR" evidence="3">
    <location>
        <begin position="1129"/>
        <end position="1162"/>
    </location>
</feature>
<feature type="domain" description="Protein kinase" evidence="5">
    <location>
        <begin position="286"/>
        <end position="562"/>
    </location>
</feature>
<dbReference type="PROSITE" id="PS50011">
    <property type="entry name" value="PROTEIN_KINASE_DOM"/>
    <property type="match status" value="2"/>
</dbReference>
<dbReference type="Pfam" id="PF25062">
    <property type="entry name" value="ARM_TT21_N"/>
    <property type="match status" value="1"/>
</dbReference>
<reference evidence="6" key="1">
    <citation type="submission" date="2020-10" db="EMBL/GenBank/DDBJ databases">
        <authorList>
            <person name="Castelo-Branco R."/>
            <person name="Eusebio N."/>
            <person name="Adriana R."/>
            <person name="Vieira A."/>
            <person name="Brugerolle De Fraissinette N."/>
            <person name="Rezende De Castro R."/>
            <person name="Schneider M.P."/>
            <person name="Vasconcelos V."/>
            <person name="Leao P.N."/>
        </authorList>
    </citation>
    <scope>NUCLEOTIDE SEQUENCE</scope>
    <source>
        <strain evidence="6">LEGE 11467</strain>
    </source>
</reference>
<dbReference type="PANTHER" id="PTHR44943:SF8">
    <property type="entry name" value="TPR REPEAT-CONTAINING PROTEIN MJ0263"/>
    <property type="match status" value="1"/>
</dbReference>
<protein>
    <submittedName>
        <fullName evidence="6">Tetratricopeptide repeat protein</fullName>
    </submittedName>
</protein>
<feature type="repeat" description="TPR" evidence="3">
    <location>
        <begin position="979"/>
        <end position="1012"/>
    </location>
</feature>
<feature type="repeat" description="TPR" evidence="3">
    <location>
        <begin position="1057"/>
        <end position="1090"/>
    </location>
</feature>
<dbReference type="Pfam" id="PF00069">
    <property type="entry name" value="Pkinase"/>
    <property type="match status" value="2"/>
</dbReference>
<name>A0A928VTG3_9CYAN</name>
<feature type="binding site" evidence="4">
    <location>
        <position position="46"/>
    </location>
    <ligand>
        <name>ATP</name>
        <dbReference type="ChEBI" id="CHEBI:30616"/>
    </ligand>
</feature>
<dbReference type="PROSITE" id="PS00107">
    <property type="entry name" value="PROTEIN_KINASE_ATP"/>
    <property type="match status" value="1"/>
</dbReference>
<organism evidence="6 7">
    <name type="scientific">Zarconia navalis LEGE 11467</name>
    <dbReference type="NCBI Taxonomy" id="1828826"/>
    <lineage>
        <taxon>Bacteria</taxon>
        <taxon>Bacillati</taxon>
        <taxon>Cyanobacteriota</taxon>
        <taxon>Cyanophyceae</taxon>
        <taxon>Oscillatoriophycideae</taxon>
        <taxon>Oscillatoriales</taxon>
        <taxon>Oscillatoriales incertae sedis</taxon>
        <taxon>Zarconia</taxon>
        <taxon>Zarconia navalis</taxon>
    </lineage>
</organism>
<dbReference type="PROSITE" id="PS50293">
    <property type="entry name" value="TPR_REGION"/>
    <property type="match status" value="2"/>
</dbReference>
<dbReference type="InterPro" id="IPR056833">
    <property type="entry name" value="ARM_TT21_N"/>
</dbReference>
<dbReference type="GO" id="GO:0005524">
    <property type="term" value="F:ATP binding"/>
    <property type="evidence" value="ECO:0007669"/>
    <property type="project" value="UniProtKB-UniRule"/>
</dbReference>
<dbReference type="Gene3D" id="1.10.510.10">
    <property type="entry name" value="Transferase(Phosphotransferase) domain 1"/>
    <property type="match status" value="2"/>
</dbReference>
<dbReference type="Gene3D" id="3.30.200.20">
    <property type="entry name" value="Phosphorylase Kinase, domain 1"/>
    <property type="match status" value="1"/>
</dbReference>
<keyword evidence="2 3" id="KW-0802">TPR repeat</keyword>
<gene>
    <name evidence="6" type="ORF">IQ235_04015</name>
</gene>
<comment type="caution">
    <text evidence="6">The sequence shown here is derived from an EMBL/GenBank/DDBJ whole genome shotgun (WGS) entry which is preliminary data.</text>
</comment>
<dbReference type="InterPro" id="IPR011990">
    <property type="entry name" value="TPR-like_helical_dom_sf"/>
</dbReference>
<dbReference type="EMBL" id="JADEXN010000044">
    <property type="protein sequence ID" value="MBE9039957.1"/>
    <property type="molecule type" value="Genomic_DNA"/>
</dbReference>
<dbReference type="GO" id="GO:0004672">
    <property type="term" value="F:protein kinase activity"/>
    <property type="evidence" value="ECO:0007669"/>
    <property type="project" value="InterPro"/>
</dbReference>
<feature type="repeat" description="TPR" evidence="3">
    <location>
        <begin position="945"/>
        <end position="978"/>
    </location>
</feature>
<evidence type="ECO:0000256" key="4">
    <source>
        <dbReference type="PROSITE-ProRule" id="PRU10141"/>
    </source>
</evidence>
<feature type="domain" description="Protein kinase" evidence="5">
    <location>
        <begin position="15"/>
        <end position="273"/>
    </location>
</feature>
<feature type="repeat" description="TPR" evidence="3">
    <location>
        <begin position="768"/>
        <end position="801"/>
    </location>
</feature>
<evidence type="ECO:0000313" key="7">
    <source>
        <dbReference type="Proteomes" id="UP000621799"/>
    </source>
</evidence>
<dbReference type="Proteomes" id="UP000621799">
    <property type="component" value="Unassembled WGS sequence"/>
</dbReference>
<dbReference type="CDD" id="cd14014">
    <property type="entry name" value="STKc_PknB_like"/>
    <property type="match status" value="1"/>
</dbReference>
<feature type="repeat" description="TPR" evidence="3">
    <location>
        <begin position="661"/>
        <end position="694"/>
    </location>
</feature>
<feature type="repeat" description="TPR" evidence="3">
    <location>
        <begin position="836"/>
        <end position="869"/>
    </location>
</feature>
<evidence type="ECO:0000256" key="1">
    <source>
        <dbReference type="ARBA" id="ARBA00022737"/>
    </source>
</evidence>